<evidence type="ECO:0000256" key="1">
    <source>
        <dbReference type="SAM" id="Phobius"/>
    </source>
</evidence>
<sequence>MKTKMKIMASLKIWLAIYPSITLFLFLFGQALSNLDLYQRTFVLTIVLVPWVVFIAVPVIDLVLVRFGVAQRKQQS</sequence>
<name>A0A7Y8Y3Q4_9FLAO</name>
<evidence type="ECO:0008006" key="4">
    <source>
        <dbReference type="Google" id="ProtNLM"/>
    </source>
</evidence>
<keyword evidence="3" id="KW-1185">Reference proteome</keyword>
<reference evidence="2 3" key="1">
    <citation type="submission" date="2020-07" db="EMBL/GenBank/DDBJ databases">
        <authorList>
            <person name="Sun Q."/>
        </authorList>
    </citation>
    <scope>NUCLEOTIDE SEQUENCE [LARGE SCALE GENOMIC DNA]</scope>
    <source>
        <strain evidence="2 3">MAH-1</strain>
    </source>
</reference>
<dbReference type="Proteomes" id="UP000535020">
    <property type="component" value="Unassembled WGS sequence"/>
</dbReference>
<dbReference type="RefSeq" id="WP_176006757.1">
    <property type="nucleotide sequence ID" value="NZ_JABWMI010000015.1"/>
</dbReference>
<proteinExistence type="predicted"/>
<gene>
    <name evidence="2" type="ORF">HZF10_13535</name>
</gene>
<keyword evidence="1" id="KW-0472">Membrane</keyword>
<keyword evidence="1" id="KW-1133">Transmembrane helix</keyword>
<evidence type="ECO:0000313" key="3">
    <source>
        <dbReference type="Proteomes" id="UP000535020"/>
    </source>
</evidence>
<dbReference type="EMBL" id="JACBJI010000006">
    <property type="protein sequence ID" value="NYA71946.1"/>
    <property type="molecule type" value="Genomic_DNA"/>
</dbReference>
<organism evidence="2 3">
    <name type="scientific">Flavobacterium agri</name>
    <dbReference type="NCBI Taxonomy" id="2743471"/>
    <lineage>
        <taxon>Bacteria</taxon>
        <taxon>Pseudomonadati</taxon>
        <taxon>Bacteroidota</taxon>
        <taxon>Flavobacteriia</taxon>
        <taxon>Flavobacteriales</taxon>
        <taxon>Flavobacteriaceae</taxon>
        <taxon>Flavobacterium</taxon>
    </lineage>
</organism>
<evidence type="ECO:0000313" key="2">
    <source>
        <dbReference type="EMBL" id="NYA71946.1"/>
    </source>
</evidence>
<dbReference type="AlphaFoldDB" id="A0A7Y8Y3Q4"/>
<protein>
    <recommendedName>
        <fullName evidence="4">DUF2798 domain-containing protein</fullName>
    </recommendedName>
</protein>
<comment type="caution">
    <text evidence="2">The sequence shown here is derived from an EMBL/GenBank/DDBJ whole genome shotgun (WGS) entry which is preliminary data.</text>
</comment>
<keyword evidence="1" id="KW-0812">Transmembrane</keyword>
<feature type="transmembrane region" description="Helical" evidence="1">
    <location>
        <begin position="43"/>
        <end position="65"/>
    </location>
</feature>
<accession>A0A7Y8Y3Q4</accession>